<dbReference type="GO" id="GO:0051082">
    <property type="term" value="F:unfolded protein binding"/>
    <property type="evidence" value="ECO:0007669"/>
    <property type="project" value="InterPro"/>
</dbReference>
<feature type="coiled-coil region" evidence="3">
    <location>
        <begin position="38"/>
        <end position="105"/>
    </location>
</feature>
<dbReference type="Proteomes" id="UP000183945">
    <property type="component" value="Unassembled WGS sequence"/>
</dbReference>
<dbReference type="SUPFAM" id="SSF111384">
    <property type="entry name" value="OmpH-like"/>
    <property type="match status" value="1"/>
</dbReference>
<evidence type="ECO:0000256" key="4">
    <source>
        <dbReference type="SAM" id="MobiDB-lite"/>
    </source>
</evidence>
<evidence type="ECO:0000256" key="2">
    <source>
        <dbReference type="ARBA" id="ARBA00022729"/>
    </source>
</evidence>
<feature type="compositionally biased region" description="Basic and acidic residues" evidence="4">
    <location>
        <begin position="177"/>
        <end position="271"/>
    </location>
</feature>
<keyword evidence="2" id="KW-0732">Signal</keyword>
<evidence type="ECO:0000256" key="3">
    <source>
        <dbReference type="SAM" id="Coils"/>
    </source>
</evidence>
<dbReference type="STRING" id="1073325.SAMN05444483_10534"/>
<gene>
    <name evidence="5" type="ORF">SAMN05444483_10534</name>
</gene>
<keyword evidence="6" id="KW-1185">Reference proteome</keyword>
<organism evidence="5 6">
    <name type="scientific">Salegentibacter echinorum</name>
    <dbReference type="NCBI Taxonomy" id="1073325"/>
    <lineage>
        <taxon>Bacteria</taxon>
        <taxon>Pseudomonadati</taxon>
        <taxon>Bacteroidota</taxon>
        <taxon>Flavobacteriia</taxon>
        <taxon>Flavobacteriales</taxon>
        <taxon>Flavobacteriaceae</taxon>
        <taxon>Salegentibacter</taxon>
    </lineage>
</organism>
<accession>A0A1M5H969</accession>
<dbReference type="AlphaFoldDB" id="A0A1M5H969"/>
<evidence type="ECO:0000313" key="5">
    <source>
        <dbReference type="EMBL" id="SHG12292.1"/>
    </source>
</evidence>
<dbReference type="GO" id="GO:0005829">
    <property type="term" value="C:cytosol"/>
    <property type="evidence" value="ECO:0007669"/>
    <property type="project" value="TreeGrafter"/>
</dbReference>
<dbReference type="SMART" id="SM00935">
    <property type="entry name" value="OmpH"/>
    <property type="match status" value="1"/>
</dbReference>
<name>A0A1M5H969_SALEC</name>
<evidence type="ECO:0000256" key="1">
    <source>
        <dbReference type="ARBA" id="ARBA00009091"/>
    </source>
</evidence>
<dbReference type="GO" id="GO:0050821">
    <property type="term" value="P:protein stabilization"/>
    <property type="evidence" value="ECO:0007669"/>
    <property type="project" value="TreeGrafter"/>
</dbReference>
<dbReference type="Pfam" id="PF03938">
    <property type="entry name" value="OmpH"/>
    <property type="match status" value="1"/>
</dbReference>
<keyword evidence="3" id="KW-0175">Coiled coil</keyword>
<feature type="region of interest" description="Disordered" evidence="4">
    <location>
        <begin position="176"/>
        <end position="271"/>
    </location>
</feature>
<proteinExistence type="inferred from homology"/>
<dbReference type="RefSeq" id="WP_072879189.1">
    <property type="nucleotide sequence ID" value="NZ_FQVT01000005.1"/>
</dbReference>
<comment type="similarity">
    <text evidence="1">Belongs to the Skp family.</text>
</comment>
<dbReference type="EMBL" id="FQVT01000005">
    <property type="protein sequence ID" value="SHG12292.1"/>
    <property type="molecule type" value="Genomic_DNA"/>
</dbReference>
<dbReference type="PANTHER" id="PTHR35089">
    <property type="entry name" value="CHAPERONE PROTEIN SKP"/>
    <property type="match status" value="1"/>
</dbReference>
<protein>
    <submittedName>
        <fullName evidence="5">Periplasmic chaperone for outer membrane proteins Skp</fullName>
    </submittedName>
</protein>
<dbReference type="OrthoDB" id="9788552at2"/>
<reference evidence="6" key="1">
    <citation type="submission" date="2016-11" db="EMBL/GenBank/DDBJ databases">
        <authorList>
            <person name="Varghese N."/>
            <person name="Submissions S."/>
        </authorList>
    </citation>
    <scope>NUCLEOTIDE SEQUENCE [LARGE SCALE GENOMIC DNA]</scope>
    <source>
        <strain evidence="6">DSM 24579</strain>
    </source>
</reference>
<dbReference type="Gene3D" id="3.30.910.20">
    <property type="entry name" value="Skp domain"/>
    <property type="match status" value="1"/>
</dbReference>
<evidence type="ECO:0000313" key="6">
    <source>
        <dbReference type="Proteomes" id="UP000183945"/>
    </source>
</evidence>
<sequence>MIKRRFLFIVFILAGLGLQAQKSIQVGYVDMEYILQNVPEYQQASKQLEERVKEWQKEIQQKQQEINEMKATLQNERALLTPQLIEEREDEIAYQQEQATDYEQKRFGPEGDYILQKKQLVRPIQDQVFTAVQEIAENRNLDFIFDRNSESGMLFANKRYDVSDQVLRSINRTSNRKQIETRQEKRELERAEARTAEEDKEITDREKAIEERKAERRALIEEQKRQRDSIKEARKREFQERRERILKERQQRRDSVQAAREAERNKKDTIQ</sequence>
<dbReference type="InterPro" id="IPR005632">
    <property type="entry name" value="Chaperone_Skp"/>
</dbReference>
<dbReference type="PANTHER" id="PTHR35089:SF1">
    <property type="entry name" value="CHAPERONE PROTEIN SKP"/>
    <property type="match status" value="1"/>
</dbReference>
<dbReference type="InterPro" id="IPR024930">
    <property type="entry name" value="Skp_dom_sf"/>
</dbReference>